<feature type="signal peptide" evidence="2">
    <location>
        <begin position="1"/>
        <end position="30"/>
    </location>
</feature>
<evidence type="ECO:0000313" key="3">
    <source>
        <dbReference type="EMBL" id="MCF2527328.1"/>
    </source>
</evidence>
<keyword evidence="2" id="KW-0732">Signal</keyword>
<dbReference type="AlphaFoldDB" id="A0AA41PX28"/>
<keyword evidence="4" id="KW-1185">Reference proteome</keyword>
<sequence length="483" mass="50236">MRFIRLAASAAALATASTALVVLGAGPAVAKCEELPTSYLAYSNPKDTLIPFQGAANTNDDGWVTAKPGDTGTATELEGVQVSVGVAVSGTIGADISAIVAGANASLGTTVSTGFTWQAGKLLGGTFPGPATKRSWAYFSGTEFTVTKYVLAVGTCQYSVLNSVKVVAPDAEGKGYRTVALQPLSEIFPDKSAASQESSAAGSTPFVAYRQLRTNEFGARYADPRDRVSGTADLPTPPEPEHPDGVASVYGILADGRLTYTSIDVANGNRAHLSISTRPLGFTPKALATLNFNTLLVTSTAGRLYRVDVDSVSTGTLTFAAPVDLGGGWTHDLLTYDGSGKLFGIAAGTLRRYTVHTAKPTASGITGDGIVGTGFTLKTLTSTAPDWILGTTADGQLLTYKINGVGGNWTRHQLRSSTWENMTHLASPGSGVLYGRHNSSGMYHYWDMDPTDGSGTDLIGYANDPVDSAGWSQILLSANPNAL</sequence>
<dbReference type="Proteomes" id="UP001165378">
    <property type="component" value="Unassembled WGS sequence"/>
</dbReference>
<feature type="region of interest" description="Disordered" evidence="1">
    <location>
        <begin position="224"/>
        <end position="245"/>
    </location>
</feature>
<accession>A0AA41PX28</accession>
<feature type="chain" id="PRO_5041290453" description="Tachylectin" evidence="2">
    <location>
        <begin position="31"/>
        <end position="483"/>
    </location>
</feature>
<name>A0AA41PX28_9ACTN</name>
<evidence type="ECO:0008006" key="5">
    <source>
        <dbReference type="Google" id="ProtNLM"/>
    </source>
</evidence>
<gene>
    <name evidence="3" type="ORF">LZ495_08890</name>
</gene>
<dbReference type="RefSeq" id="WP_235051464.1">
    <property type="nucleotide sequence ID" value="NZ_JAKFHA010000003.1"/>
</dbReference>
<proteinExistence type="predicted"/>
<dbReference type="EMBL" id="JAKFHA010000003">
    <property type="protein sequence ID" value="MCF2527328.1"/>
    <property type="molecule type" value="Genomic_DNA"/>
</dbReference>
<evidence type="ECO:0000313" key="4">
    <source>
        <dbReference type="Proteomes" id="UP001165378"/>
    </source>
</evidence>
<evidence type="ECO:0000256" key="2">
    <source>
        <dbReference type="SAM" id="SignalP"/>
    </source>
</evidence>
<dbReference type="Gene3D" id="2.115.10.10">
    <property type="entry name" value="Tachylectin 2"/>
    <property type="match status" value="1"/>
</dbReference>
<organism evidence="3 4">
    <name type="scientific">Yinghuangia soli</name>
    <dbReference type="NCBI Taxonomy" id="2908204"/>
    <lineage>
        <taxon>Bacteria</taxon>
        <taxon>Bacillati</taxon>
        <taxon>Actinomycetota</taxon>
        <taxon>Actinomycetes</taxon>
        <taxon>Kitasatosporales</taxon>
        <taxon>Streptomycetaceae</taxon>
        <taxon>Yinghuangia</taxon>
    </lineage>
</organism>
<reference evidence="3" key="1">
    <citation type="submission" date="2022-01" db="EMBL/GenBank/DDBJ databases">
        <title>Genome-Based Taxonomic Classification of the Phylum Actinobacteria.</title>
        <authorList>
            <person name="Gao Y."/>
        </authorList>
    </citation>
    <scope>NUCLEOTIDE SEQUENCE</scope>
    <source>
        <strain evidence="3">KLBMP 8922</strain>
    </source>
</reference>
<evidence type="ECO:0000256" key="1">
    <source>
        <dbReference type="SAM" id="MobiDB-lite"/>
    </source>
</evidence>
<comment type="caution">
    <text evidence="3">The sequence shown here is derived from an EMBL/GenBank/DDBJ whole genome shotgun (WGS) entry which is preliminary data.</text>
</comment>
<protein>
    <recommendedName>
        <fullName evidence="5">Tachylectin</fullName>
    </recommendedName>
</protein>